<gene>
    <name evidence="1" type="ORF">PhaeoP97_00447</name>
</gene>
<keyword evidence="2" id="KW-1185">Reference proteome</keyword>
<evidence type="ECO:0000313" key="1">
    <source>
        <dbReference type="EMBL" id="APG45896.1"/>
    </source>
</evidence>
<protein>
    <submittedName>
        <fullName evidence="1">Uncharacterized protein</fullName>
    </submittedName>
</protein>
<evidence type="ECO:0000313" key="2">
    <source>
        <dbReference type="Proteomes" id="UP000183859"/>
    </source>
</evidence>
<dbReference type="AlphaFoldDB" id="A0A1L3I1A3"/>
<dbReference type="Proteomes" id="UP000183859">
    <property type="component" value="Chromosome"/>
</dbReference>
<dbReference type="EMBL" id="CP016364">
    <property type="protein sequence ID" value="APG45896.1"/>
    <property type="molecule type" value="Genomic_DNA"/>
</dbReference>
<name>A0A1L3I1A3_9RHOB</name>
<organism evidence="1 2">
    <name type="scientific">Phaeobacter porticola</name>
    <dbReference type="NCBI Taxonomy" id="1844006"/>
    <lineage>
        <taxon>Bacteria</taxon>
        <taxon>Pseudomonadati</taxon>
        <taxon>Pseudomonadota</taxon>
        <taxon>Alphaproteobacteria</taxon>
        <taxon>Rhodobacterales</taxon>
        <taxon>Roseobacteraceae</taxon>
        <taxon>Phaeobacter</taxon>
    </lineage>
</organism>
<dbReference type="KEGG" id="php:PhaeoP97_00447"/>
<proteinExistence type="predicted"/>
<reference evidence="2" key="1">
    <citation type="submission" date="2016-07" db="EMBL/GenBank/DDBJ databases">
        <title>Phaeobacter portensis sp. nov., a tropodithietic acid producing bacterium isolated from a German harbor.</title>
        <authorList>
            <person name="Freese H.M."/>
            <person name="Bunk B."/>
            <person name="Breider S."/>
            <person name="Brinkhoff T."/>
        </authorList>
    </citation>
    <scope>NUCLEOTIDE SEQUENCE [LARGE SCALE GENOMIC DNA]</scope>
    <source>
        <strain evidence="2">P97</strain>
    </source>
</reference>
<sequence>MSDHFFVVTGGSGAGKTSLITGLVSRRTLHECQERVESSPKHSQHTGQA</sequence>
<accession>A0A1L3I1A3</accession>
<dbReference type="RefSeq" id="WP_237028972.1">
    <property type="nucleotide sequence ID" value="NZ_CP016364.1"/>
</dbReference>